<proteinExistence type="predicted"/>
<gene>
    <name evidence="1" type="ORF">NCTC9128_03735</name>
</gene>
<evidence type="ECO:0000313" key="1">
    <source>
        <dbReference type="EMBL" id="SQC15661.1"/>
    </source>
</evidence>
<protein>
    <submittedName>
        <fullName evidence="1">Uncharacterized protein</fullName>
    </submittedName>
</protein>
<dbReference type="Proteomes" id="UP000251088">
    <property type="component" value="Unassembled WGS sequence"/>
</dbReference>
<name>A0A2X3CTA5_KLEPN</name>
<organism evidence="1 2">
    <name type="scientific">Klebsiella pneumoniae</name>
    <dbReference type="NCBI Taxonomy" id="573"/>
    <lineage>
        <taxon>Bacteria</taxon>
        <taxon>Pseudomonadati</taxon>
        <taxon>Pseudomonadota</taxon>
        <taxon>Gammaproteobacteria</taxon>
        <taxon>Enterobacterales</taxon>
        <taxon>Enterobacteriaceae</taxon>
        <taxon>Klebsiella/Raoultella group</taxon>
        <taxon>Klebsiella</taxon>
        <taxon>Klebsiella pneumoniae complex</taxon>
    </lineage>
</organism>
<dbReference type="EMBL" id="UAWN01000012">
    <property type="protein sequence ID" value="SQC15661.1"/>
    <property type="molecule type" value="Genomic_DNA"/>
</dbReference>
<reference evidence="1 2" key="1">
    <citation type="submission" date="2018-06" db="EMBL/GenBank/DDBJ databases">
        <authorList>
            <consortium name="Pathogen Informatics"/>
            <person name="Doyle S."/>
        </authorList>
    </citation>
    <scope>NUCLEOTIDE SEQUENCE [LARGE SCALE GENOMIC DNA]</scope>
    <source>
        <strain evidence="1 2">NCTC9128</strain>
    </source>
</reference>
<dbReference type="AlphaFoldDB" id="A0A2X3CTA5"/>
<evidence type="ECO:0000313" key="2">
    <source>
        <dbReference type="Proteomes" id="UP000251088"/>
    </source>
</evidence>
<sequence>MGSEAIDIKAEIHRPVAHLLADFGHQRRQRGMPALLRLHQAKALVNAPLEVAGGIALGALANLHHPFEVEQSLLNGAAEGGAVAIFSPNISSLVSVWPSTWMRPTGPCFLVSARRIGRVMVWSPPRVSGISG</sequence>
<accession>A0A2X3CTA5</accession>